<feature type="region of interest" description="Disordered" evidence="8">
    <location>
        <begin position="427"/>
        <end position="462"/>
    </location>
</feature>
<evidence type="ECO:0000256" key="4">
    <source>
        <dbReference type="ARBA" id="ARBA00022840"/>
    </source>
</evidence>
<dbReference type="Pfam" id="PF00270">
    <property type="entry name" value="DEAD"/>
    <property type="match status" value="2"/>
</dbReference>
<dbReference type="EC" id="3.6.4.13" evidence="7"/>
<keyword evidence="6" id="KW-0539">Nucleus</keyword>
<dbReference type="CDD" id="cd17956">
    <property type="entry name" value="DEADc_DDX51"/>
    <property type="match status" value="1"/>
</dbReference>
<feature type="compositionally biased region" description="Basic residues" evidence="8">
    <location>
        <begin position="145"/>
        <end position="155"/>
    </location>
</feature>
<keyword evidence="1 7" id="KW-0547">Nucleotide-binding</keyword>
<reference evidence="11" key="1">
    <citation type="submission" date="2020-10" db="EMBL/GenBank/DDBJ databases">
        <authorList>
            <person name="Kusch S."/>
        </authorList>
    </citation>
    <scope>NUCLEOTIDE SEQUENCE</scope>
    <source>
        <strain evidence="11">SwB9</strain>
    </source>
</reference>
<proteinExistence type="inferred from homology"/>
<keyword evidence="12" id="KW-1185">Reference proteome</keyword>
<keyword evidence="4 7" id="KW-0067">ATP-binding</keyword>
<feature type="domain" description="Helicase C-terminal" evidence="10">
    <location>
        <begin position="686"/>
        <end position="840"/>
    </location>
</feature>
<dbReference type="InterPro" id="IPR001650">
    <property type="entry name" value="Helicase_C-like"/>
</dbReference>
<comment type="function">
    <text evidence="7">RNA helicase.</text>
</comment>
<feature type="compositionally biased region" description="Low complexity" evidence="8">
    <location>
        <begin position="662"/>
        <end position="671"/>
    </location>
</feature>
<comment type="caution">
    <text evidence="11">The sequence shown here is derived from an EMBL/GenBank/DDBJ whole genome shotgun (WGS) entry which is preliminary data.</text>
</comment>
<feature type="domain" description="Helicase ATP-binding" evidence="9">
    <location>
        <begin position="330"/>
        <end position="571"/>
    </location>
</feature>
<dbReference type="InterPro" id="IPR014001">
    <property type="entry name" value="Helicase_ATP-bd"/>
</dbReference>
<dbReference type="OrthoDB" id="3370at2759"/>
<evidence type="ECO:0000259" key="10">
    <source>
        <dbReference type="PROSITE" id="PS51194"/>
    </source>
</evidence>
<dbReference type="InterPro" id="IPR027417">
    <property type="entry name" value="P-loop_NTPase"/>
</dbReference>
<name>A0A8H2VZH1_9HELO</name>
<evidence type="ECO:0000256" key="6">
    <source>
        <dbReference type="ARBA" id="ARBA00023242"/>
    </source>
</evidence>
<evidence type="ECO:0000313" key="12">
    <source>
        <dbReference type="Proteomes" id="UP000624404"/>
    </source>
</evidence>
<dbReference type="GO" id="GO:0016787">
    <property type="term" value="F:hydrolase activity"/>
    <property type="evidence" value="ECO:0007669"/>
    <property type="project" value="UniProtKB-KW"/>
</dbReference>
<feature type="compositionally biased region" description="Acidic residues" evidence="8">
    <location>
        <begin position="197"/>
        <end position="209"/>
    </location>
</feature>
<feature type="compositionally biased region" description="Basic and acidic residues" evidence="8">
    <location>
        <begin position="156"/>
        <end position="169"/>
    </location>
</feature>
<keyword evidence="3 7" id="KW-0347">Helicase</keyword>
<feature type="region of interest" description="Disordered" evidence="8">
    <location>
        <begin position="120"/>
        <end position="252"/>
    </location>
</feature>
<dbReference type="SMART" id="SM00487">
    <property type="entry name" value="DEXDc"/>
    <property type="match status" value="1"/>
</dbReference>
<comment type="catalytic activity">
    <reaction evidence="7">
        <text>ATP + H2O = ADP + phosphate + H(+)</text>
        <dbReference type="Rhea" id="RHEA:13065"/>
        <dbReference type="ChEBI" id="CHEBI:15377"/>
        <dbReference type="ChEBI" id="CHEBI:15378"/>
        <dbReference type="ChEBI" id="CHEBI:30616"/>
        <dbReference type="ChEBI" id="CHEBI:43474"/>
        <dbReference type="ChEBI" id="CHEBI:456216"/>
        <dbReference type="EC" id="3.6.4.13"/>
    </reaction>
</comment>
<feature type="compositionally biased region" description="Basic and acidic residues" evidence="8">
    <location>
        <begin position="234"/>
        <end position="243"/>
    </location>
</feature>
<dbReference type="Pfam" id="PF00271">
    <property type="entry name" value="Helicase_C"/>
    <property type="match status" value="1"/>
</dbReference>
<dbReference type="PROSITE" id="PS51194">
    <property type="entry name" value="HELICASE_CTER"/>
    <property type="match status" value="1"/>
</dbReference>
<organism evidence="11 12">
    <name type="scientific">Sclerotinia trifoliorum</name>
    <dbReference type="NCBI Taxonomy" id="28548"/>
    <lineage>
        <taxon>Eukaryota</taxon>
        <taxon>Fungi</taxon>
        <taxon>Dikarya</taxon>
        <taxon>Ascomycota</taxon>
        <taxon>Pezizomycotina</taxon>
        <taxon>Leotiomycetes</taxon>
        <taxon>Helotiales</taxon>
        <taxon>Sclerotiniaceae</taxon>
        <taxon>Sclerotinia</taxon>
    </lineage>
</organism>
<evidence type="ECO:0000259" key="9">
    <source>
        <dbReference type="PROSITE" id="PS51192"/>
    </source>
</evidence>
<gene>
    <name evidence="11" type="ORF">SCLTRI_LOCUS7065</name>
</gene>
<feature type="region of interest" description="Disordered" evidence="8">
    <location>
        <begin position="72"/>
        <end position="96"/>
    </location>
</feature>
<feature type="region of interest" description="Disordered" evidence="8">
    <location>
        <begin position="622"/>
        <end position="692"/>
    </location>
</feature>
<feature type="compositionally biased region" description="Acidic residues" evidence="8">
    <location>
        <begin position="632"/>
        <end position="642"/>
    </location>
</feature>
<comment type="similarity">
    <text evidence="7">Belongs to the DEAD box helicase family.</text>
</comment>
<evidence type="ECO:0000256" key="7">
    <source>
        <dbReference type="RuleBase" id="RU365068"/>
    </source>
</evidence>
<dbReference type="PROSITE" id="PS51192">
    <property type="entry name" value="HELICASE_ATP_BIND_1"/>
    <property type="match status" value="1"/>
</dbReference>
<feature type="compositionally biased region" description="Acidic residues" evidence="8">
    <location>
        <begin position="650"/>
        <end position="661"/>
    </location>
</feature>
<dbReference type="EMBL" id="CAJHIA010000025">
    <property type="protein sequence ID" value="CAD6447273.1"/>
    <property type="molecule type" value="Genomic_DNA"/>
</dbReference>
<dbReference type="SUPFAM" id="SSF52540">
    <property type="entry name" value="P-loop containing nucleoside triphosphate hydrolases"/>
    <property type="match status" value="2"/>
</dbReference>
<evidence type="ECO:0000256" key="1">
    <source>
        <dbReference type="ARBA" id="ARBA00022741"/>
    </source>
</evidence>
<keyword evidence="5 7" id="KW-0694">RNA-binding</keyword>
<protein>
    <recommendedName>
        <fullName evidence="7">ATP-dependent RNA helicase</fullName>
        <ecNumber evidence="7">3.6.4.13</ecNumber>
    </recommendedName>
</protein>
<sequence length="868" mass="95983">MPFWSPRVSVNLFLSVSQFFPVIQVTERSFVNRQLALSFLKLSFIAFQMYSRYVPPSKKKVIVGDQLNQAPLSPLKSSSPPPPIPAPAIRPDASSSYARYIPPSKSNLKLDAQLDIPILGLKSPSPASKRKREDALEPSPEPVLKKAKKDKKGKSVKKDASPTFDEPHVDNAPLEEAQEVTKKDKKQRKKKSTDDSIPFEEATENPEDIDDKRHKKVLEKREKSIKKAERRARKAAEEGRDVEDAQEPEEPVEIHDLVPLPQPEPIPELPPPSLESTLPSWLASPILVSPTTTAQFSDVGVEAEAATVLRSKGFNEAFAVQAAVLPLLLHGTRQKPGDVLVSAATGSGKTLSYVLPMTQDVSRNIVTRLRGLIVMPTRELVSQAREVCEVCSSAFSTSSRKRVKIGTAVGSEAFKVEQANLMENTYQYDPARYHEQERRKNSRWESSDAGTDDEGEPLLDDEAVSPLPDHIIEPVSKVDILICTPGRLVEHLKSTPGFTLEYVKWLVIDEADKLLDQSFQQWLNIVMSSLATRQKSSPNNRDRVRKVVLSATMTRDIGQLTSLKLYRPKLVVLAGSSAGDDGKSSHAHILPPGLVEFAVKVDDENLKPLYLMEILKGNDMIDDSKIKSDSGTESESDSDSDSDGSSSDSSSDEDSSEDSSSSDDSSISSSDSESKPDKVSPKSKPRLKTNLLPISHEPHGVLIFTKSNESTMRLGRLISLIHPSYTNMIGTLTSTTRSSERKASLASFSRGKLQILVASDLVSRGLDLPDLAHVINYDVPTSITNYVHRVGRTARAGRQGHAWTLVGNNEARWFFNEVAKSEEIRRREGAKVKRVVVDARKFGEYKKETYEEALEELGQEAMAVRGKK</sequence>
<dbReference type="GO" id="GO:0005524">
    <property type="term" value="F:ATP binding"/>
    <property type="evidence" value="ECO:0007669"/>
    <property type="project" value="UniProtKB-UniRule"/>
</dbReference>
<dbReference type="InterPro" id="IPR011545">
    <property type="entry name" value="DEAD/DEAH_box_helicase_dom"/>
</dbReference>
<evidence type="ECO:0000256" key="5">
    <source>
        <dbReference type="ARBA" id="ARBA00022884"/>
    </source>
</evidence>
<dbReference type="AlphaFoldDB" id="A0A8H2VZH1"/>
<dbReference type="PANTHER" id="PTHR24031">
    <property type="entry name" value="RNA HELICASE"/>
    <property type="match status" value="1"/>
</dbReference>
<feature type="compositionally biased region" description="Basic and acidic residues" evidence="8">
    <location>
        <begin position="431"/>
        <end position="446"/>
    </location>
</feature>
<keyword evidence="2 7" id="KW-0378">Hydrolase</keyword>
<dbReference type="Proteomes" id="UP000624404">
    <property type="component" value="Unassembled WGS sequence"/>
</dbReference>
<feature type="compositionally biased region" description="Acidic residues" evidence="8">
    <location>
        <begin position="450"/>
        <end position="462"/>
    </location>
</feature>
<dbReference type="GO" id="GO:0003724">
    <property type="term" value="F:RNA helicase activity"/>
    <property type="evidence" value="ECO:0007669"/>
    <property type="project" value="UniProtKB-EC"/>
</dbReference>
<evidence type="ECO:0000256" key="3">
    <source>
        <dbReference type="ARBA" id="ARBA00022806"/>
    </source>
</evidence>
<evidence type="ECO:0000313" key="11">
    <source>
        <dbReference type="EMBL" id="CAD6447273.1"/>
    </source>
</evidence>
<feature type="compositionally biased region" description="Pro residues" evidence="8">
    <location>
        <begin position="79"/>
        <end position="88"/>
    </location>
</feature>
<accession>A0A8H2VZH1</accession>
<dbReference type="GO" id="GO:0003723">
    <property type="term" value="F:RNA binding"/>
    <property type="evidence" value="ECO:0007669"/>
    <property type="project" value="UniProtKB-UniRule"/>
</dbReference>
<dbReference type="SMART" id="SM00490">
    <property type="entry name" value="HELICc"/>
    <property type="match status" value="1"/>
</dbReference>
<dbReference type="PROSITE" id="PS00039">
    <property type="entry name" value="DEAD_ATP_HELICASE"/>
    <property type="match status" value="1"/>
</dbReference>
<comment type="domain">
    <text evidence="7">The Q motif is unique to and characteristic of the DEAD box family of RNA helicases and controls ATP binding and hydrolysis.</text>
</comment>
<dbReference type="CDD" id="cd18787">
    <property type="entry name" value="SF2_C_DEAD"/>
    <property type="match status" value="1"/>
</dbReference>
<evidence type="ECO:0000256" key="8">
    <source>
        <dbReference type="SAM" id="MobiDB-lite"/>
    </source>
</evidence>
<dbReference type="InterPro" id="IPR000629">
    <property type="entry name" value="RNA-helicase_DEAD-box_CS"/>
</dbReference>
<dbReference type="Gene3D" id="3.40.50.300">
    <property type="entry name" value="P-loop containing nucleotide triphosphate hydrolases"/>
    <property type="match status" value="2"/>
</dbReference>
<evidence type="ECO:0000256" key="2">
    <source>
        <dbReference type="ARBA" id="ARBA00022801"/>
    </source>
</evidence>